<protein>
    <submittedName>
        <fullName evidence="2">Uncharacterized protein</fullName>
    </submittedName>
</protein>
<comment type="caution">
    <text evidence="2">The sequence shown here is derived from an EMBL/GenBank/DDBJ whole genome shotgun (WGS) entry which is preliminary data.</text>
</comment>
<evidence type="ECO:0000313" key="2">
    <source>
        <dbReference type="EMBL" id="GAA6406032.1"/>
    </source>
</evidence>
<gene>
    <name evidence="2" type="ORF">K040078D81_01490</name>
</gene>
<proteinExistence type="predicted"/>
<feature type="transmembrane region" description="Helical" evidence="1">
    <location>
        <begin position="9"/>
        <end position="28"/>
    </location>
</feature>
<organism evidence="2 3">
    <name type="scientific">Blautia hominis</name>
    <dbReference type="NCBI Taxonomy" id="2025493"/>
    <lineage>
        <taxon>Bacteria</taxon>
        <taxon>Bacillati</taxon>
        <taxon>Bacillota</taxon>
        <taxon>Clostridia</taxon>
        <taxon>Lachnospirales</taxon>
        <taxon>Lachnospiraceae</taxon>
        <taxon>Blautia</taxon>
    </lineage>
</organism>
<name>A0ABQ0B3K4_9FIRM</name>
<keyword evidence="3" id="KW-1185">Reference proteome</keyword>
<dbReference type="RefSeq" id="WP_226826568.1">
    <property type="nucleotide sequence ID" value="NZ_BAABYW010000001.1"/>
</dbReference>
<evidence type="ECO:0000313" key="3">
    <source>
        <dbReference type="Proteomes" id="UP001600943"/>
    </source>
</evidence>
<dbReference type="Proteomes" id="UP001600943">
    <property type="component" value="Unassembled WGS sequence"/>
</dbReference>
<dbReference type="EMBL" id="BAABYW010000001">
    <property type="protein sequence ID" value="GAA6406032.1"/>
    <property type="molecule type" value="Genomic_DNA"/>
</dbReference>
<dbReference type="PROSITE" id="PS51257">
    <property type="entry name" value="PROKAR_LIPOPROTEIN"/>
    <property type="match status" value="1"/>
</dbReference>
<evidence type="ECO:0000256" key="1">
    <source>
        <dbReference type="SAM" id="Phobius"/>
    </source>
</evidence>
<accession>A0ABQ0B3K4</accession>
<feature type="transmembrane region" description="Helical" evidence="1">
    <location>
        <begin position="34"/>
        <end position="54"/>
    </location>
</feature>
<reference evidence="2 3" key="1">
    <citation type="submission" date="2024-04" db="EMBL/GenBank/DDBJ databases">
        <title>Defined microbial consortia suppress multidrug-resistant proinflammatory Enterobacteriaceae via ecological control.</title>
        <authorList>
            <person name="Furuichi M."/>
            <person name="Kawaguchi T."/>
            <person name="Pust M."/>
            <person name="Yasuma K."/>
            <person name="Plichta D."/>
            <person name="Hasegawa N."/>
            <person name="Ohya T."/>
            <person name="Bhattarai S."/>
            <person name="Sasajima S."/>
            <person name="Aoto Y."/>
            <person name="Tuganbaev T."/>
            <person name="Yaginuma M."/>
            <person name="Ueda M."/>
            <person name="Okahashi N."/>
            <person name="Amafuji K."/>
            <person name="Kiridooshi Y."/>
            <person name="Sugita K."/>
            <person name="Strazar M."/>
            <person name="Skelly A."/>
            <person name="Suda W."/>
            <person name="Hattori M."/>
            <person name="Nakamoto N."/>
            <person name="Caballero S."/>
            <person name="Norman J."/>
            <person name="Olle B."/>
            <person name="Tanoue T."/>
            <person name="Arita M."/>
            <person name="Bucci V."/>
            <person name="Atarashi K."/>
            <person name="Xavier R."/>
            <person name="Honda K."/>
        </authorList>
    </citation>
    <scope>NUCLEOTIDE SEQUENCE [LARGE SCALE GENOMIC DNA]</scope>
    <source>
        <strain evidence="3">k04-0078-D8-1</strain>
    </source>
</reference>
<sequence>MPKPLFTKLVAVCAIGFFCVLIGCIYSISSRDYMFLMLSLLIGVCSLVRFISLYQMFRFHRYLTLEGLCQKREPSLFQKTQHILLLTQDGRELQFALDKGVKIMQGHHYRLYFRIADAALHIPKEAPSPFLESNFLGFEEISKLDNELASLNPQNLPDAS</sequence>
<keyword evidence="1" id="KW-0812">Transmembrane</keyword>
<keyword evidence="1" id="KW-1133">Transmembrane helix</keyword>
<keyword evidence="1" id="KW-0472">Membrane</keyword>